<keyword evidence="1 2" id="KW-0732">Signal</keyword>
<dbReference type="PANTHER" id="PTHR43037">
    <property type="entry name" value="UNNAMED PRODUCT-RELATED"/>
    <property type="match status" value="1"/>
</dbReference>
<dbReference type="InterPro" id="IPR003140">
    <property type="entry name" value="PLipase/COase/thioEstase"/>
</dbReference>
<feature type="signal peptide" evidence="2">
    <location>
        <begin position="1"/>
        <end position="22"/>
    </location>
</feature>
<dbReference type="Proteomes" id="UP000440498">
    <property type="component" value="Unassembled WGS sequence"/>
</dbReference>
<protein>
    <recommendedName>
        <fullName evidence="3">Phospholipase/carboxylesterase/thioesterase domain-containing protein</fullName>
    </recommendedName>
</protein>
<dbReference type="Pfam" id="PF02230">
    <property type="entry name" value="Abhydrolase_2"/>
    <property type="match status" value="1"/>
</dbReference>
<dbReference type="InterPro" id="IPR050955">
    <property type="entry name" value="Plant_Biomass_Hydrol_Est"/>
</dbReference>
<dbReference type="AlphaFoldDB" id="A0A6A7NBE0"/>
<keyword evidence="5" id="KW-1185">Reference proteome</keyword>
<sequence>MTLRGVVLALATALLAATCASAAQPELVRDRTTPASQASDAALLHSLDHDVFLNGSYAGPTGKLGYRLMPPATVQDGKRYPLVIVLHGSGAIGNDNIRQLGALAMSWSAPAIRKRFPAYVLAPQFAERSANYKPSAVDSLPAAQPGPNLPTLLALVEQLKPQFAIDTDRIYVTGFSMGASAATQAVLKNTSMFAAAAAFSGIAPERAAAAQLKDLPLLLVHGNADTENSIEADRAMFAALQRQPGGAKARFIEYQGMEHMVPPDMLLSPVWRDWLFAQHKAR</sequence>
<organism evidence="4 5">
    <name type="scientific">Rugamonas aquatica</name>
    <dbReference type="NCBI Taxonomy" id="2743357"/>
    <lineage>
        <taxon>Bacteria</taxon>
        <taxon>Pseudomonadati</taxon>
        <taxon>Pseudomonadota</taxon>
        <taxon>Betaproteobacteria</taxon>
        <taxon>Burkholderiales</taxon>
        <taxon>Oxalobacteraceae</taxon>
        <taxon>Telluria group</taxon>
        <taxon>Rugamonas</taxon>
    </lineage>
</organism>
<feature type="domain" description="Phospholipase/carboxylesterase/thioesterase" evidence="3">
    <location>
        <begin position="154"/>
        <end position="266"/>
    </location>
</feature>
<evidence type="ECO:0000313" key="4">
    <source>
        <dbReference type="EMBL" id="MQA42413.1"/>
    </source>
</evidence>
<evidence type="ECO:0000256" key="1">
    <source>
        <dbReference type="ARBA" id="ARBA00022729"/>
    </source>
</evidence>
<dbReference type="RefSeq" id="WP_152841508.1">
    <property type="nucleotide sequence ID" value="NZ_WHUG01000020.1"/>
</dbReference>
<dbReference type="EMBL" id="WHUG01000020">
    <property type="protein sequence ID" value="MQA42413.1"/>
    <property type="molecule type" value="Genomic_DNA"/>
</dbReference>
<feature type="chain" id="PRO_5025535639" description="Phospholipase/carboxylesterase/thioesterase domain-containing protein" evidence="2">
    <location>
        <begin position="23"/>
        <end position="282"/>
    </location>
</feature>
<comment type="caution">
    <text evidence="4">The sequence shown here is derived from an EMBL/GenBank/DDBJ whole genome shotgun (WGS) entry which is preliminary data.</text>
</comment>
<evidence type="ECO:0000259" key="3">
    <source>
        <dbReference type="Pfam" id="PF02230"/>
    </source>
</evidence>
<evidence type="ECO:0000256" key="2">
    <source>
        <dbReference type="SAM" id="SignalP"/>
    </source>
</evidence>
<name>A0A6A7NBE0_9BURK</name>
<evidence type="ECO:0000313" key="5">
    <source>
        <dbReference type="Proteomes" id="UP000440498"/>
    </source>
</evidence>
<proteinExistence type="predicted"/>
<gene>
    <name evidence="4" type="ORF">GEV02_30200</name>
</gene>
<dbReference type="GO" id="GO:0016787">
    <property type="term" value="F:hydrolase activity"/>
    <property type="evidence" value="ECO:0007669"/>
    <property type="project" value="InterPro"/>
</dbReference>
<dbReference type="InterPro" id="IPR029058">
    <property type="entry name" value="AB_hydrolase_fold"/>
</dbReference>
<reference evidence="4 5" key="1">
    <citation type="submission" date="2019-10" db="EMBL/GenBank/DDBJ databases">
        <title>Two novel species isolated from a subtropical stream in China.</title>
        <authorList>
            <person name="Lu H."/>
        </authorList>
    </citation>
    <scope>NUCLEOTIDE SEQUENCE [LARGE SCALE GENOMIC DNA]</scope>
    <source>
        <strain evidence="4 5">FT29W</strain>
    </source>
</reference>
<dbReference type="PANTHER" id="PTHR43037:SF1">
    <property type="entry name" value="BLL1128 PROTEIN"/>
    <property type="match status" value="1"/>
</dbReference>
<dbReference type="Gene3D" id="3.40.50.1820">
    <property type="entry name" value="alpha/beta hydrolase"/>
    <property type="match status" value="1"/>
</dbReference>
<dbReference type="SUPFAM" id="SSF53474">
    <property type="entry name" value="alpha/beta-Hydrolases"/>
    <property type="match status" value="1"/>
</dbReference>
<accession>A0A6A7NBE0</accession>